<dbReference type="EMBL" id="JAQYXL010000001">
    <property type="protein sequence ID" value="MEN3228541.1"/>
    <property type="molecule type" value="Genomic_DNA"/>
</dbReference>
<name>A0ABU9ZBK8_9HYPH</name>
<gene>
    <name evidence="2" type="ORF">PUR21_13005</name>
</gene>
<reference evidence="2 3" key="1">
    <citation type="journal article" date="2023" name="PLoS ONE">
        <title>Complete genome assembly of Hawai'i environmental nontuberculous mycobacteria reveals unexpected co-isolation with methylobacteria.</title>
        <authorList>
            <person name="Hendrix J."/>
            <person name="Epperson L.E."/>
            <person name="Tong E.I."/>
            <person name="Chan Y.L."/>
            <person name="Hasan N.A."/>
            <person name="Dawrs S.N."/>
            <person name="Norton G.J."/>
            <person name="Virdi R."/>
            <person name="Crooks J.L."/>
            <person name="Chan E.D."/>
            <person name="Honda J.R."/>
            <person name="Strong M."/>
        </authorList>
    </citation>
    <scope>NUCLEOTIDE SEQUENCE [LARGE SCALE GENOMIC DNA]</scope>
    <source>
        <strain evidence="2 3">NJH_HI01</strain>
    </source>
</reference>
<evidence type="ECO:0000313" key="2">
    <source>
        <dbReference type="EMBL" id="MEN3228541.1"/>
    </source>
</evidence>
<keyword evidence="3" id="KW-1185">Reference proteome</keyword>
<dbReference type="Proteomes" id="UP001404845">
    <property type="component" value="Unassembled WGS sequence"/>
</dbReference>
<dbReference type="RefSeq" id="WP_153876054.1">
    <property type="nucleotide sequence ID" value="NZ_JACHOS010000018.1"/>
</dbReference>
<protein>
    <submittedName>
        <fullName evidence="2">Uncharacterized protein</fullName>
    </submittedName>
</protein>
<feature type="signal peptide" evidence="1">
    <location>
        <begin position="1"/>
        <end position="23"/>
    </location>
</feature>
<sequence>MIAASAILSAGLVAGLATTDAAARPKPAASPEDIGATAVEVPAVKLPAAKTPTAKTPAVNSSTVKTSTAPESASSIAACAAAWPYTPTACAADGRKVRIIALTAQ</sequence>
<evidence type="ECO:0000256" key="1">
    <source>
        <dbReference type="SAM" id="SignalP"/>
    </source>
</evidence>
<accession>A0ABU9ZBK8</accession>
<feature type="chain" id="PRO_5045531491" evidence="1">
    <location>
        <begin position="24"/>
        <end position="105"/>
    </location>
</feature>
<evidence type="ECO:0000313" key="3">
    <source>
        <dbReference type="Proteomes" id="UP001404845"/>
    </source>
</evidence>
<proteinExistence type="predicted"/>
<comment type="caution">
    <text evidence="2">The sequence shown here is derived from an EMBL/GenBank/DDBJ whole genome shotgun (WGS) entry which is preliminary data.</text>
</comment>
<organism evidence="2 3">
    <name type="scientific">Methylorubrum rhodesianum</name>
    <dbReference type="NCBI Taxonomy" id="29427"/>
    <lineage>
        <taxon>Bacteria</taxon>
        <taxon>Pseudomonadati</taxon>
        <taxon>Pseudomonadota</taxon>
        <taxon>Alphaproteobacteria</taxon>
        <taxon>Hyphomicrobiales</taxon>
        <taxon>Methylobacteriaceae</taxon>
        <taxon>Methylorubrum</taxon>
    </lineage>
</organism>
<keyword evidence="1" id="KW-0732">Signal</keyword>